<proteinExistence type="inferred from homology"/>
<gene>
    <name evidence="3" type="primary">ddaH</name>
    <name evidence="3" type="ORF">GCM10009733_037750</name>
</gene>
<evidence type="ECO:0000256" key="1">
    <source>
        <dbReference type="ARBA" id="ARBA00008532"/>
    </source>
</evidence>
<dbReference type="PANTHER" id="PTHR12737">
    <property type="entry name" value="DIMETHYLARGININE DIMETHYLAMINOHYDROLASE"/>
    <property type="match status" value="1"/>
</dbReference>
<name>A0ABP4R6Z5_9ACTN</name>
<dbReference type="InterPro" id="IPR033199">
    <property type="entry name" value="DDAH-like"/>
</dbReference>
<dbReference type="SUPFAM" id="SSF55909">
    <property type="entry name" value="Pentein"/>
    <property type="match status" value="1"/>
</dbReference>
<dbReference type="Gene3D" id="3.75.10.10">
    <property type="entry name" value="L-arginine/glycine Amidinotransferase, Chain A"/>
    <property type="match status" value="1"/>
</dbReference>
<protein>
    <submittedName>
        <fullName evidence="3">N(G),N(G)-dimethylarginine dimethylaminohydrolase</fullName>
    </submittedName>
</protein>
<comment type="similarity">
    <text evidence="1">Belongs to the DDAH family.</text>
</comment>
<dbReference type="NCBIfam" id="NF045660">
    <property type="entry name" value="DiMthArgaseDdahStm"/>
    <property type="match status" value="1"/>
</dbReference>
<evidence type="ECO:0000313" key="3">
    <source>
        <dbReference type="EMBL" id="GAA1637082.1"/>
    </source>
</evidence>
<keyword evidence="2" id="KW-0378">Hydrolase</keyword>
<evidence type="ECO:0000313" key="4">
    <source>
        <dbReference type="Proteomes" id="UP001500064"/>
    </source>
</evidence>
<sequence>MSGIALVRRPGPRIAEGIVTHLAREPVDHERAAVQHDAYVAALAANGWRPTYVAPADDLPDGPFVEDTLVMSGRLAVLTRPGAPERRPEVESVAQAVRELGVTSVRIAAPGTLDGGDVLQVGPTVYVGRSARTDDDGIRQLTALLPERNVVPVELRGVLHLKSAVTALPDGTLIGDPDQADLHGLLVPEEEAGAHVVVLGEDRVLLAASAPQTAAMLEKRGFFVTKVDISEYEKLEGCVTCLSVLVAD</sequence>
<dbReference type="RefSeq" id="WP_346106368.1">
    <property type="nucleotide sequence ID" value="NZ_BAAAMU010000024.1"/>
</dbReference>
<organism evidence="3 4">
    <name type="scientific">Nonomuraea maheshkhaliensis</name>
    <dbReference type="NCBI Taxonomy" id="419590"/>
    <lineage>
        <taxon>Bacteria</taxon>
        <taxon>Bacillati</taxon>
        <taxon>Actinomycetota</taxon>
        <taxon>Actinomycetes</taxon>
        <taxon>Streptosporangiales</taxon>
        <taxon>Streptosporangiaceae</taxon>
        <taxon>Nonomuraea</taxon>
    </lineage>
</organism>
<comment type="caution">
    <text evidence="3">The sequence shown here is derived from an EMBL/GenBank/DDBJ whole genome shotgun (WGS) entry which is preliminary data.</text>
</comment>
<reference evidence="4" key="1">
    <citation type="journal article" date="2019" name="Int. J. Syst. Evol. Microbiol.">
        <title>The Global Catalogue of Microorganisms (GCM) 10K type strain sequencing project: providing services to taxonomists for standard genome sequencing and annotation.</title>
        <authorList>
            <consortium name="The Broad Institute Genomics Platform"/>
            <consortium name="The Broad Institute Genome Sequencing Center for Infectious Disease"/>
            <person name="Wu L."/>
            <person name="Ma J."/>
        </authorList>
    </citation>
    <scope>NUCLEOTIDE SEQUENCE [LARGE SCALE GENOMIC DNA]</scope>
    <source>
        <strain evidence="4">JCM 13929</strain>
    </source>
</reference>
<accession>A0ABP4R6Z5</accession>
<evidence type="ECO:0000256" key="2">
    <source>
        <dbReference type="ARBA" id="ARBA00022801"/>
    </source>
</evidence>
<dbReference type="EMBL" id="BAAAMU010000024">
    <property type="protein sequence ID" value="GAA1637082.1"/>
    <property type="molecule type" value="Genomic_DNA"/>
</dbReference>
<keyword evidence="4" id="KW-1185">Reference proteome</keyword>
<dbReference type="PANTHER" id="PTHR12737:SF9">
    <property type="entry name" value="DIMETHYLARGININASE"/>
    <property type="match status" value="1"/>
</dbReference>
<dbReference type="Proteomes" id="UP001500064">
    <property type="component" value="Unassembled WGS sequence"/>
</dbReference>